<accession>A0A9D3RUD8</accession>
<evidence type="ECO:0000256" key="2">
    <source>
        <dbReference type="SAM" id="MobiDB-lite"/>
    </source>
</evidence>
<gene>
    <name evidence="4" type="ORF">ANANG_G00210100</name>
</gene>
<name>A0A9D3RUD8_ANGAN</name>
<feature type="coiled-coil region" evidence="1">
    <location>
        <begin position="16"/>
        <end position="50"/>
    </location>
</feature>
<dbReference type="InterPro" id="IPR043188">
    <property type="entry name" value="DCDC1"/>
</dbReference>
<dbReference type="PANTHER" id="PTHR46302:SF3">
    <property type="entry name" value="DOUBLECORTIN DOMAIN-CONTAINING PROTEIN 1"/>
    <property type="match status" value="1"/>
</dbReference>
<evidence type="ECO:0000256" key="1">
    <source>
        <dbReference type="SAM" id="Coils"/>
    </source>
</evidence>
<keyword evidence="5" id="KW-1185">Reference proteome</keyword>
<dbReference type="Proteomes" id="UP001044222">
    <property type="component" value="Chromosome 11"/>
</dbReference>
<feature type="domain" description="Doublecortin" evidence="3">
    <location>
        <begin position="138"/>
        <end position="178"/>
    </location>
</feature>
<dbReference type="Pfam" id="PF25510">
    <property type="entry name" value="Ubiquitin_DCDC1"/>
    <property type="match status" value="1"/>
</dbReference>
<evidence type="ECO:0000313" key="5">
    <source>
        <dbReference type="Proteomes" id="UP001044222"/>
    </source>
</evidence>
<evidence type="ECO:0000313" key="4">
    <source>
        <dbReference type="EMBL" id="KAG5839907.1"/>
    </source>
</evidence>
<feature type="compositionally biased region" description="Gly residues" evidence="2">
    <location>
        <begin position="98"/>
        <end position="112"/>
    </location>
</feature>
<proteinExistence type="predicted"/>
<organism evidence="4 5">
    <name type="scientific">Anguilla anguilla</name>
    <name type="common">European freshwater eel</name>
    <name type="synonym">Muraena anguilla</name>
    <dbReference type="NCBI Taxonomy" id="7936"/>
    <lineage>
        <taxon>Eukaryota</taxon>
        <taxon>Metazoa</taxon>
        <taxon>Chordata</taxon>
        <taxon>Craniata</taxon>
        <taxon>Vertebrata</taxon>
        <taxon>Euteleostomi</taxon>
        <taxon>Actinopterygii</taxon>
        <taxon>Neopterygii</taxon>
        <taxon>Teleostei</taxon>
        <taxon>Anguilliformes</taxon>
        <taxon>Anguillidae</taxon>
        <taxon>Anguilla</taxon>
    </lineage>
</organism>
<dbReference type="GO" id="GO:1902412">
    <property type="term" value="P:regulation of mitotic cytokinesis"/>
    <property type="evidence" value="ECO:0007669"/>
    <property type="project" value="InterPro"/>
</dbReference>
<dbReference type="AlphaFoldDB" id="A0A9D3RUD8"/>
<dbReference type="GO" id="GO:0008017">
    <property type="term" value="F:microtubule binding"/>
    <property type="evidence" value="ECO:0007669"/>
    <property type="project" value="InterPro"/>
</dbReference>
<dbReference type="PANTHER" id="PTHR46302">
    <property type="entry name" value="DOUBLECORTIN DOMAIN-CONTAINING PROTEIN 1"/>
    <property type="match status" value="1"/>
</dbReference>
<dbReference type="EMBL" id="JAFIRN010000011">
    <property type="protein sequence ID" value="KAG5839907.1"/>
    <property type="molecule type" value="Genomic_DNA"/>
</dbReference>
<sequence>MVNFALENSREKVWKKEILSMTVKELYEAREKARRQVEELRASLRKHRAQLAALGPLIRAEEERPGGYVSQHVRPLHGGPPPAGPAAQGVRDRPRLGGDPGVRQHGGGGQRLQGGRRAEHGEAPAGDPSEAAGARDRGPCGPRSVPTRLFDERGEAVSSPALLRNEQAVWVSYGEDYRWGSAGGLAAGVLPLLAPPRPAIAALSLARLPPVPL</sequence>
<dbReference type="InterPro" id="IPR057424">
    <property type="entry name" value="Ubiquitin_DCDC1"/>
</dbReference>
<comment type="caution">
    <text evidence="4">The sequence shown here is derived from an EMBL/GenBank/DDBJ whole genome shotgun (WGS) entry which is preliminary data.</text>
</comment>
<reference evidence="4" key="1">
    <citation type="submission" date="2021-01" db="EMBL/GenBank/DDBJ databases">
        <title>A chromosome-scale assembly of European eel, Anguilla anguilla.</title>
        <authorList>
            <person name="Henkel C."/>
            <person name="Jong-Raadsen S.A."/>
            <person name="Dufour S."/>
            <person name="Weltzien F.-A."/>
            <person name="Palstra A.P."/>
            <person name="Pelster B."/>
            <person name="Spaink H.P."/>
            <person name="Van Den Thillart G.E."/>
            <person name="Jansen H."/>
            <person name="Zahm M."/>
            <person name="Klopp C."/>
            <person name="Cedric C."/>
            <person name="Louis A."/>
            <person name="Berthelot C."/>
            <person name="Parey E."/>
            <person name="Roest Crollius H."/>
            <person name="Montfort J."/>
            <person name="Robinson-Rechavi M."/>
            <person name="Bucao C."/>
            <person name="Bouchez O."/>
            <person name="Gislard M."/>
            <person name="Lluch J."/>
            <person name="Milhes M."/>
            <person name="Lampietro C."/>
            <person name="Lopez Roques C."/>
            <person name="Donnadieu C."/>
            <person name="Braasch I."/>
            <person name="Desvignes T."/>
            <person name="Postlethwait J."/>
            <person name="Bobe J."/>
            <person name="Guiguen Y."/>
            <person name="Dirks R."/>
        </authorList>
    </citation>
    <scope>NUCLEOTIDE SEQUENCE</scope>
    <source>
        <strain evidence="4">Tag_6206</strain>
        <tissue evidence="4">Liver</tissue>
    </source>
</reference>
<dbReference type="GO" id="GO:0030496">
    <property type="term" value="C:midbody"/>
    <property type="evidence" value="ECO:0007669"/>
    <property type="project" value="TreeGrafter"/>
</dbReference>
<keyword evidence="1" id="KW-0175">Coiled coil</keyword>
<feature type="region of interest" description="Disordered" evidence="2">
    <location>
        <begin position="65"/>
        <end position="151"/>
    </location>
</feature>
<evidence type="ECO:0000259" key="3">
    <source>
        <dbReference type="Pfam" id="PF25510"/>
    </source>
</evidence>
<protein>
    <recommendedName>
        <fullName evidence="3">Doublecortin domain-containing protein</fullName>
    </recommendedName>
</protein>